<organism evidence="2">
    <name type="scientific">mine drainage metagenome</name>
    <dbReference type="NCBI Taxonomy" id="410659"/>
    <lineage>
        <taxon>unclassified sequences</taxon>
        <taxon>metagenomes</taxon>
        <taxon>ecological metagenomes</taxon>
    </lineage>
</organism>
<accession>A0A1J5RQP5</accession>
<dbReference type="InterPro" id="IPR004027">
    <property type="entry name" value="SEC_C_motif"/>
</dbReference>
<dbReference type="InterPro" id="IPR011978">
    <property type="entry name" value="YgfB-like"/>
</dbReference>
<dbReference type="Pfam" id="PF02810">
    <property type="entry name" value="SEC-C"/>
    <property type="match status" value="1"/>
</dbReference>
<dbReference type="EMBL" id="MLJW01000116">
    <property type="protein sequence ID" value="OIQ98616.1"/>
    <property type="molecule type" value="Genomic_DNA"/>
</dbReference>
<dbReference type="InterPro" id="IPR036255">
    <property type="entry name" value="YgfB-like_sf"/>
</dbReference>
<evidence type="ECO:0000256" key="1">
    <source>
        <dbReference type="SAM" id="MobiDB-lite"/>
    </source>
</evidence>
<dbReference type="SUPFAM" id="SSF103642">
    <property type="entry name" value="Sec-C motif"/>
    <property type="match status" value="1"/>
</dbReference>
<reference evidence="2" key="1">
    <citation type="submission" date="2016-10" db="EMBL/GenBank/DDBJ databases">
        <title>Sequence of Gallionella enrichment culture.</title>
        <authorList>
            <person name="Poehlein A."/>
            <person name="Muehling M."/>
            <person name="Daniel R."/>
        </authorList>
    </citation>
    <scope>NUCLEOTIDE SEQUENCE</scope>
</reference>
<feature type="region of interest" description="Disordered" evidence="1">
    <location>
        <begin position="1"/>
        <end position="21"/>
    </location>
</feature>
<dbReference type="PANTHER" id="PTHR33747">
    <property type="entry name" value="UPF0225 PROTEIN SCO1677"/>
    <property type="match status" value="1"/>
</dbReference>
<protein>
    <recommendedName>
        <fullName evidence="3">YecA family protein</fullName>
    </recommendedName>
</protein>
<name>A0A1J5RQP5_9ZZZZ</name>
<dbReference type="PANTHER" id="PTHR33747:SF1">
    <property type="entry name" value="ADENYLATE CYCLASE-ASSOCIATED CAP C-TERMINAL DOMAIN-CONTAINING PROTEIN"/>
    <property type="match status" value="1"/>
</dbReference>
<dbReference type="SUPFAM" id="SSF101327">
    <property type="entry name" value="YgfB-like"/>
    <property type="match status" value="1"/>
</dbReference>
<evidence type="ECO:0000313" key="2">
    <source>
        <dbReference type="EMBL" id="OIQ98616.1"/>
    </source>
</evidence>
<proteinExistence type="predicted"/>
<dbReference type="Gene3D" id="3.10.450.50">
    <property type="match status" value="1"/>
</dbReference>
<dbReference type="NCBIfam" id="TIGR02292">
    <property type="entry name" value="ygfB_yecA"/>
    <property type="match status" value="1"/>
</dbReference>
<dbReference type="Pfam" id="PF03695">
    <property type="entry name" value="UPF0149"/>
    <property type="match status" value="1"/>
</dbReference>
<sequence length="332" mass="37383">MTDDNPKPLHSPLAQSLTRDGKTVQIEIYEDGEGGWLLEVVDEHGNSTIWDDPFQSDSDALDEALKTIEEEGIESLIDVPADSTLSPQEPNSLQMMAPLSDEEMDELDRFLLSDATSDETMMLDCLDGYLTAIVSGPVMLKPSEWLPSVWGPTTRDEPAFDTFAQAERITGLIMRHLNGIIWSLQQDPEAFEPVFDTVIYPDDPHEYSDGEMWAYGYMTGIELQRNNWNAFFDEPNSSVVLRPIYLLGAEEVAPEEEVLTETPAQREELSNQIPASVAWIYRFWQPYRRAVAERTIATSYQREHPKVGRNDPCPCGSGKKFKKCCGASTVLH</sequence>
<dbReference type="AlphaFoldDB" id="A0A1J5RQP5"/>
<comment type="caution">
    <text evidence="2">The sequence shown here is derived from an EMBL/GenBank/DDBJ whole genome shotgun (WGS) entry which is preliminary data.</text>
</comment>
<evidence type="ECO:0008006" key="3">
    <source>
        <dbReference type="Google" id="ProtNLM"/>
    </source>
</evidence>
<gene>
    <name evidence="2" type="ORF">GALL_192740</name>
</gene>